<dbReference type="OrthoDB" id="6113960at2759"/>
<dbReference type="PROSITE" id="PS51046">
    <property type="entry name" value="GON"/>
    <property type="match status" value="1"/>
</dbReference>
<dbReference type="Proteomes" id="UP000267029">
    <property type="component" value="Unassembled WGS sequence"/>
</dbReference>
<evidence type="ECO:0000259" key="2">
    <source>
        <dbReference type="PROSITE" id="PS51046"/>
    </source>
</evidence>
<proteinExistence type="predicted"/>
<protein>
    <recommendedName>
        <fullName evidence="2">GON domain-containing protein</fullName>
    </recommendedName>
</protein>
<evidence type="ECO:0000313" key="3">
    <source>
        <dbReference type="EMBL" id="VDD78417.1"/>
    </source>
</evidence>
<dbReference type="STRING" id="53468.A0A0R3UBX1"/>
<keyword evidence="1" id="KW-0479">Metal-binding</keyword>
<dbReference type="GO" id="GO:0008270">
    <property type="term" value="F:zinc ion binding"/>
    <property type="evidence" value="ECO:0007669"/>
    <property type="project" value="InterPro"/>
</dbReference>
<dbReference type="Pfam" id="PF08685">
    <property type="entry name" value="GON"/>
    <property type="match status" value="1"/>
</dbReference>
<accession>A0A0R3UBX1</accession>
<keyword evidence="4" id="KW-1185">Reference proteome</keyword>
<feature type="domain" description="GON" evidence="2">
    <location>
        <begin position="1"/>
        <end position="177"/>
    </location>
</feature>
<dbReference type="EMBL" id="UXSR01001629">
    <property type="protein sequence ID" value="VDD78417.1"/>
    <property type="molecule type" value="Genomic_DNA"/>
</dbReference>
<dbReference type="AlphaFoldDB" id="A0A0R3UBX1"/>
<evidence type="ECO:0000256" key="1">
    <source>
        <dbReference type="ARBA" id="ARBA00022723"/>
    </source>
</evidence>
<reference evidence="3 4" key="1">
    <citation type="submission" date="2018-10" db="EMBL/GenBank/DDBJ databases">
        <authorList>
            <consortium name="Pathogen Informatics"/>
        </authorList>
    </citation>
    <scope>NUCLEOTIDE SEQUENCE [LARGE SCALE GENOMIC DNA]</scope>
</reference>
<dbReference type="GO" id="GO:0004222">
    <property type="term" value="F:metalloendopeptidase activity"/>
    <property type="evidence" value="ECO:0007669"/>
    <property type="project" value="InterPro"/>
</dbReference>
<organism evidence="3 4">
    <name type="scientific">Mesocestoides corti</name>
    <name type="common">Flatworm</name>
    <dbReference type="NCBI Taxonomy" id="53468"/>
    <lineage>
        <taxon>Eukaryota</taxon>
        <taxon>Metazoa</taxon>
        <taxon>Spiralia</taxon>
        <taxon>Lophotrochozoa</taxon>
        <taxon>Platyhelminthes</taxon>
        <taxon>Cestoda</taxon>
        <taxon>Eucestoda</taxon>
        <taxon>Cyclophyllidea</taxon>
        <taxon>Mesocestoididae</taxon>
        <taxon>Mesocestoides</taxon>
    </lineage>
</organism>
<dbReference type="InterPro" id="IPR012314">
    <property type="entry name" value="Pept_M12B_GON-ADAMTSs"/>
</dbReference>
<sequence length="180" mass="20055">MESAYPQEYLPLYHHNYASIRDFDEVDRDCSNAGAYTNGNVTDSHNVSDASFEIEHQMKLELPSDSVTVFKKLRINLNSMQVDIFDGRFSDTWGKQFVPYASARSCSTGTCRLGKFLINLEGTGFAVSRETVWRASRSQAFGHVTRIGDSKIVVGSCGGECGGCWPDPHLKLEPADKPHR</sequence>
<name>A0A0R3UBX1_MESCO</name>
<evidence type="ECO:0000313" key="4">
    <source>
        <dbReference type="Proteomes" id="UP000267029"/>
    </source>
</evidence>
<gene>
    <name evidence="3" type="ORF">MCOS_LOCUS4420</name>
</gene>